<sequence length="124" mass="14194">MDIEFEWEQGQAPPDMKRALQQFENVLEDELGSAAERLIEEIHEDVEDLAPVDTGELRDSYEHEVEQILGAIIEARVYSDVEHAPYQEFMDIGTPHVGPALEKHKKTFEDEAESAWNTAVRRVS</sequence>
<accession>A0A7D5QHQ2</accession>
<evidence type="ECO:0000313" key="2">
    <source>
        <dbReference type="Proteomes" id="UP000509626"/>
    </source>
</evidence>
<dbReference type="Pfam" id="PF04883">
    <property type="entry name" value="HK97-gp10_like"/>
    <property type="match status" value="1"/>
</dbReference>
<evidence type="ECO:0000313" key="1">
    <source>
        <dbReference type="EMBL" id="QLG63083.1"/>
    </source>
</evidence>
<reference evidence="1 2" key="1">
    <citation type="submission" date="2020-06" db="EMBL/GenBank/DDBJ databases">
        <title>NJ-3-1, isolated from saline soil.</title>
        <authorList>
            <person name="Cui H.L."/>
            <person name="Shi X."/>
        </authorList>
    </citation>
    <scope>NUCLEOTIDE SEQUENCE [LARGE SCALE GENOMIC DNA]</scope>
    <source>
        <strain evidence="1 2">NJ-3-1</strain>
    </source>
</reference>
<gene>
    <name evidence="1" type="ORF">HUG12_15620</name>
</gene>
<dbReference type="KEGG" id="halu:HUG12_15620"/>
<dbReference type="InterPro" id="IPR010064">
    <property type="entry name" value="HK97-gp10_tail"/>
</dbReference>
<name>A0A7D5QHQ2_9EURY</name>
<dbReference type="Proteomes" id="UP000509626">
    <property type="component" value="Chromosome"/>
</dbReference>
<organism evidence="1 2">
    <name type="scientific">Halorarum salinum</name>
    <dbReference type="NCBI Taxonomy" id="2743089"/>
    <lineage>
        <taxon>Archaea</taxon>
        <taxon>Methanobacteriati</taxon>
        <taxon>Methanobacteriota</taxon>
        <taxon>Stenosarchaea group</taxon>
        <taxon>Halobacteria</taxon>
        <taxon>Halobacteriales</taxon>
        <taxon>Haloferacaceae</taxon>
        <taxon>Halorarum</taxon>
    </lineage>
</organism>
<dbReference type="OrthoDB" id="322975at2157"/>
<proteinExistence type="predicted"/>
<dbReference type="EMBL" id="CP058579">
    <property type="protein sequence ID" value="QLG63083.1"/>
    <property type="molecule type" value="Genomic_DNA"/>
</dbReference>
<dbReference type="AlphaFoldDB" id="A0A7D5QHQ2"/>
<keyword evidence="2" id="KW-1185">Reference proteome</keyword>
<dbReference type="RefSeq" id="WP_179269668.1">
    <property type="nucleotide sequence ID" value="NZ_CP058579.1"/>
</dbReference>
<protein>
    <submittedName>
        <fullName evidence="1">HK97 gp10 family phage protein</fullName>
    </submittedName>
</protein>
<dbReference type="GeneID" id="56038917"/>